<dbReference type="InterPro" id="IPR051207">
    <property type="entry name" value="ComplexI_NDUFA9_subunit"/>
</dbReference>
<keyword evidence="3" id="KW-1185">Reference proteome</keyword>
<dbReference type="Gene3D" id="3.40.50.720">
    <property type="entry name" value="NAD(P)-binding Rossmann-like Domain"/>
    <property type="match status" value="1"/>
</dbReference>
<name>A0ABS7BQP2_9SPHN</name>
<dbReference type="PANTHER" id="PTHR12126:SF11">
    <property type="entry name" value="NADH DEHYDROGENASE [UBIQUINONE] 1 ALPHA SUBCOMPLEX SUBUNIT 9, MITOCHONDRIAL"/>
    <property type="match status" value="1"/>
</dbReference>
<accession>A0ABS7BQP2</accession>
<feature type="domain" description="NAD(P)-binding" evidence="1">
    <location>
        <begin position="7"/>
        <end position="172"/>
    </location>
</feature>
<protein>
    <submittedName>
        <fullName evidence="2">SDR family oxidoreductase</fullName>
    </submittedName>
</protein>
<dbReference type="RefSeq" id="WP_219749179.1">
    <property type="nucleotide sequence ID" value="NZ_JAHXZN010000004.1"/>
</dbReference>
<comment type="caution">
    <text evidence="2">The sequence shown here is derived from an EMBL/GenBank/DDBJ whole genome shotgun (WGS) entry which is preliminary data.</text>
</comment>
<evidence type="ECO:0000313" key="3">
    <source>
        <dbReference type="Proteomes" id="UP000759103"/>
    </source>
</evidence>
<dbReference type="EMBL" id="JAHXZN010000004">
    <property type="protein sequence ID" value="MBW6531815.1"/>
    <property type="molecule type" value="Genomic_DNA"/>
</dbReference>
<proteinExistence type="predicted"/>
<dbReference type="Proteomes" id="UP000759103">
    <property type="component" value="Unassembled WGS sequence"/>
</dbReference>
<evidence type="ECO:0000259" key="1">
    <source>
        <dbReference type="Pfam" id="PF13460"/>
    </source>
</evidence>
<dbReference type="Pfam" id="PF13460">
    <property type="entry name" value="NAD_binding_10"/>
    <property type="match status" value="1"/>
</dbReference>
<dbReference type="SUPFAM" id="SSF51735">
    <property type="entry name" value="NAD(P)-binding Rossmann-fold domains"/>
    <property type="match status" value="1"/>
</dbReference>
<dbReference type="InterPro" id="IPR016040">
    <property type="entry name" value="NAD(P)-bd_dom"/>
</dbReference>
<dbReference type="InterPro" id="IPR036291">
    <property type="entry name" value="NAD(P)-bd_dom_sf"/>
</dbReference>
<reference evidence="2 3" key="1">
    <citation type="submission" date="2021-07" db="EMBL/GenBank/DDBJ databases">
        <title>Sphingomonas sp.</title>
        <authorList>
            <person name="Feng G."/>
            <person name="Li J."/>
            <person name="Pan M."/>
        </authorList>
    </citation>
    <scope>NUCLEOTIDE SEQUENCE [LARGE SCALE GENOMIC DNA]</scope>
    <source>
        <strain evidence="2 3">RRHST34</strain>
    </source>
</reference>
<evidence type="ECO:0000313" key="2">
    <source>
        <dbReference type="EMBL" id="MBW6531815.1"/>
    </source>
</evidence>
<dbReference type="PANTHER" id="PTHR12126">
    <property type="entry name" value="NADH-UBIQUINONE OXIDOREDUCTASE 39 KDA SUBUNIT-RELATED"/>
    <property type="match status" value="1"/>
</dbReference>
<sequence>MKIVVIGGSGLIGRQLVSDLAHRGHEVVAASPSRGVDSVTGTGLASAVAGAQVVVDVSNPPSFADDEVLTFFRTSATNIATAAREAGVAHIVVLSIVGTDRLQVSGYFRGKQAQESAYAQSGVASTIVRATQFFEFLSAIADGYTRDGIAHLPTFALQPVAAADVAAALTDVALSRPVNGIIEIAGPERAPVIEFVGTWLGHREDPRAIVADEKAGYFGAPANDRTLVPGDGARLLPTRFEAWLAAQPIGEPA</sequence>
<gene>
    <name evidence="2" type="ORF">KZ820_13815</name>
</gene>
<organism evidence="2 3">
    <name type="scientific">Sphingomonas citri</name>
    <dbReference type="NCBI Taxonomy" id="2862499"/>
    <lineage>
        <taxon>Bacteria</taxon>
        <taxon>Pseudomonadati</taxon>
        <taxon>Pseudomonadota</taxon>
        <taxon>Alphaproteobacteria</taxon>
        <taxon>Sphingomonadales</taxon>
        <taxon>Sphingomonadaceae</taxon>
        <taxon>Sphingomonas</taxon>
    </lineage>
</organism>